<protein>
    <recommendedName>
        <fullName evidence="4">ABC-2 family transporter protein</fullName>
    </recommendedName>
</protein>
<name>A0A1M5XTI7_9CLOT</name>
<gene>
    <name evidence="2" type="ORF">SAMN02745941_01628</name>
</gene>
<dbReference type="PANTHER" id="PTHR37305">
    <property type="entry name" value="INTEGRAL MEMBRANE PROTEIN-RELATED"/>
    <property type="match status" value="1"/>
</dbReference>
<dbReference type="AlphaFoldDB" id="A0A1M5XTI7"/>
<dbReference type="RefSeq" id="WP_073018480.1">
    <property type="nucleotide sequence ID" value="NZ_FQXU01000005.1"/>
</dbReference>
<keyword evidence="1" id="KW-1133">Transmembrane helix</keyword>
<sequence length="257" mass="29633">MKNLVISELERVWIRGKTKGLLILFIGITILWGVFMKESNMGFYDPDTIMKLNSLNFGVFIVRDIHPLLVFVVLPMLYVDCFNGEHSLGYYRNVMIRPYEKWQFIVSKIITQMIVTFIVVVIMFVLTTILGNLFFDKVDSTEFFKVSGNFSFLGAFIYRAKYYFVEFVILISVLSLSALICTIIPNVVLAFMSIVGFFIGGIYVLGDNFFFFLSSGKDIFDVLGNVQSYNFYIIIVSFIIVGITSTLTLWKRKDFLY</sequence>
<evidence type="ECO:0000256" key="1">
    <source>
        <dbReference type="SAM" id="Phobius"/>
    </source>
</evidence>
<organism evidence="2 3">
    <name type="scientific">Clostridium intestinale DSM 6191</name>
    <dbReference type="NCBI Taxonomy" id="1121320"/>
    <lineage>
        <taxon>Bacteria</taxon>
        <taxon>Bacillati</taxon>
        <taxon>Bacillota</taxon>
        <taxon>Clostridia</taxon>
        <taxon>Eubacteriales</taxon>
        <taxon>Clostridiaceae</taxon>
        <taxon>Clostridium</taxon>
    </lineage>
</organism>
<dbReference type="PANTHER" id="PTHR37305:SF1">
    <property type="entry name" value="MEMBRANE PROTEIN"/>
    <property type="match status" value="1"/>
</dbReference>
<keyword evidence="1" id="KW-0812">Transmembrane</keyword>
<feature type="transmembrane region" description="Helical" evidence="1">
    <location>
        <begin position="20"/>
        <end position="37"/>
    </location>
</feature>
<proteinExistence type="predicted"/>
<feature type="transmembrane region" description="Helical" evidence="1">
    <location>
        <begin position="188"/>
        <end position="211"/>
    </location>
</feature>
<reference evidence="2 3" key="1">
    <citation type="submission" date="2016-11" db="EMBL/GenBank/DDBJ databases">
        <authorList>
            <person name="Jaros S."/>
            <person name="Januszkiewicz K."/>
            <person name="Wedrychowicz H."/>
        </authorList>
    </citation>
    <scope>NUCLEOTIDE SEQUENCE [LARGE SCALE GENOMIC DNA]</scope>
    <source>
        <strain evidence="2 3">DSM 6191</strain>
    </source>
</reference>
<evidence type="ECO:0008006" key="4">
    <source>
        <dbReference type="Google" id="ProtNLM"/>
    </source>
</evidence>
<evidence type="ECO:0000313" key="2">
    <source>
        <dbReference type="EMBL" id="SHI03032.1"/>
    </source>
</evidence>
<feature type="transmembrane region" description="Helical" evidence="1">
    <location>
        <begin position="162"/>
        <end position="181"/>
    </location>
</feature>
<feature type="transmembrane region" description="Helical" evidence="1">
    <location>
        <begin position="231"/>
        <end position="250"/>
    </location>
</feature>
<keyword evidence="1" id="KW-0472">Membrane</keyword>
<feature type="transmembrane region" description="Helical" evidence="1">
    <location>
        <begin position="57"/>
        <end position="79"/>
    </location>
</feature>
<dbReference type="Proteomes" id="UP000184241">
    <property type="component" value="Unassembled WGS sequence"/>
</dbReference>
<accession>A0A1M5XTI7</accession>
<evidence type="ECO:0000313" key="3">
    <source>
        <dbReference type="Proteomes" id="UP000184241"/>
    </source>
</evidence>
<feature type="transmembrane region" description="Helical" evidence="1">
    <location>
        <begin position="114"/>
        <end position="135"/>
    </location>
</feature>
<dbReference type="EMBL" id="FQXU01000005">
    <property type="protein sequence ID" value="SHI03032.1"/>
    <property type="molecule type" value="Genomic_DNA"/>
</dbReference>